<name>A0ACB7SPM9_HYAAI</name>
<organism evidence="1 2">
    <name type="scientific">Hyalomma asiaticum</name>
    <name type="common">Tick</name>
    <dbReference type="NCBI Taxonomy" id="266040"/>
    <lineage>
        <taxon>Eukaryota</taxon>
        <taxon>Metazoa</taxon>
        <taxon>Ecdysozoa</taxon>
        <taxon>Arthropoda</taxon>
        <taxon>Chelicerata</taxon>
        <taxon>Arachnida</taxon>
        <taxon>Acari</taxon>
        <taxon>Parasitiformes</taxon>
        <taxon>Ixodida</taxon>
        <taxon>Ixodoidea</taxon>
        <taxon>Ixodidae</taxon>
        <taxon>Hyalomminae</taxon>
        <taxon>Hyalomma</taxon>
    </lineage>
</organism>
<comment type="caution">
    <text evidence="1">The sequence shown here is derived from an EMBL/GenBank/DDBJ whole genome shotgun (WGS) entry which is preliminary data.</text>
</comment>
<dbReference type="Proteomes" id="UP000821845">
    <property type="component" value="Chromosome 3"/>
</dbReference>
<protein>
    <submittedName>
        <fullName evidence="1">Uncharacterized protein</fullName>
    </submittedName>
</protein>
<accession>A0ACB7SPM9</accession>
<dbReference type="EMBL" id="CM023483">
    <property type="protein sequence ID" value="KAH6936916.1"/>
    <property type="molecule type" value="Genomic_DNA"/>
</dbReference>
<evidence type="ECO:0000313" key="2">
    <source>
        <dbReference type="Proteomes" id="UP000821845"/>
    </source>
</evidence>
<proteinExistence type="predicted"/>
<gene>
    <name evidence="1" type="ORF">HPB50_024079</name>
</gene>
<sequence>MNRFVWSSENLQSGEVILRQQPGVALYDGERKTPFVGGELVLTSHQVYWTGPERQRISLHLSLVVLIEEQSGSWSKRYGCCGNPVCGVTNVLAHHSAKIVVHVTPPTDDKHVGVVQSSPFDYVRFSFRSGGSSEFFQEMQTALQKKDWLKMPTVDSRGKKIRTGIVGIERQIQAKHDEADKNISAAFEDLSKLMEMASQQMVALSKSITHKLKEKGSSLTDDETIMFKSHLLSLGISDPVTKSAYGSGVTYYQELAKQLAEVLEGPVQESGGILSLTDVYCRINRARGLELLSPEDLLNACKVMESLQLPLSKREEISATETWINVFFQIDEHGSLSAEQLSPLVHIPVILAKERLICAEQNGMLCRDDSVEGLRFYPNLFLEKLD</sequence>
<keyword evidence="2" id="KW-1185">Reference proteome</keyword>
<reference evidence="1" key="1">
    <citation type="submission" date="2020-05" db="EMBL/GenBank/DDBJ databases">
        <title>Large-scale comparative analyses of tick genomes elucidate their genetic diversity and vector capacities.</title>
        <authorList>
            <person name="Jia N."/>
            <person name="Wang J."/>
            <person name="Shi W."/>
            <person name="Du L."/>
            <person name="Sun Y."/>
            <person name="Zhan W."/>
            <person name="Jiang J."/>
            <person name="Wang Q."/>
            <person name="Zhang B."/>
            <person name="Ji P."/>
            <person name="Sakyi L.B."/>
            <person name="Cui X."/>
            <person name="Yuan T."/>
            <person name="Jiang B."/>
            <person name="Yang W."/>
            <person name="Lam T.T.-Y."/>
            <person name="Chang Q."/>
            <person name="Ding S."/>
            <person name="Wang X."/>
            <person name="Zhu J."/>
            <person name="Ruan X."/>
            <person name="Zhao L."/>
            <person name="Wei J."/>
            <person name="Que T."/>
            <person name="Du C."/>
            <person name="Cheng J."/>
            <person name="Dai P."/>
            <person name="Han X."/>
            <person name="Huang E."/>
            <person name="Gao Y."/>
            <person name="Liu J."/>
            <person name="Shao H."/>
            <person name="Ye R."/>
            <person name="Li L."/>
            <person name="Wei W."/>
            <person name="Wang X."/>
            <person name="Wang C."/>
            <person name="Yang T."/>
            <person name="Huo Q."/>
            <person name="Li W."/>
            <person name="Guo W."/>
            <person name="Chen H."/>
            <person name="Zhou L."/>
            <person name="Ni X."/>
            <person name="Tian J."/>
            <person name="Zhou Y."/>
            <person name="Sheng Y."/>
            <person name="Liu T."/>
            <person name="Pan Y."/>
            <person name="Xia L."/>
            <person name="Li J."/>
            <person name="Zhao F."/>
            <person name="Cao W."/>
        </authorList>
    </citation>
    <scope>NUCLEOTIDE SEQUENCE</scope>
    <source>
        <strain evidence="1">Hyas-2018</strain>
    </source>
</reference>
<evidence type="ECO:0000313" key="1">
    <source>
        <dbReference type="EMBL" id="KAH6936916.1"/>
    </source>
</evidence>